<reference evidence="3 4" key="1">
    <citation type="submission" date="2019-02" db="EMBL/GenBank/DDBJ databases">
        <title>Genomic Encyclopedia of Type Strains, Phase IV (KMG-IV): sequencing the most valuable type-strain genomes for metagenomic binning, comparative biology and taxonomic classification.</title>
        <authorList>
            <person name="Goeker M."/>
        </authorList>
    </citation>
    <scope>NUCLEOTIDE SEQUENCE [LARGE SCALE GENOMIC DNA]</scope>
    <source>
        <strain evidence="3 4">DSM 43045</strain>
    </source>
</reference>
<dbReference type="EMBL" id="SGWY01000001">
    <property type="protein sequence ID" value="RZS67690.1"/>
    <property type="molecule type" value="Genomic_DNA"/>
</dbReference>
<gene>
    <name evidence="3" type="ORF">EV187_0111</name>
</gene>
<evidence type="ECO:0000313" key="4">
    <source>
        <dbReference type="Proteomes" id="UP000293289"/>
    </source>
</evidence>
<protein>
    <submittedName>
        <fullName evidence="3">Luciferase-like monooxygenase</fullName>
    </submittedName>
</protein>
<dbReference type="AlphaFoldDB" id="A0A4V2EZU3"/>
<organism evidence="3 4">
    <name type="scientific">Agromyces ramosus</name>
    <dbReference type="NCBI Taxonomy" id="33879"/>
    <lineage>
        <taxon>Bacteria</taxon>
        <taxon>Bacillati</taxon>
        <taxon>Actinomycetota</taxon>
        <taxon>Actinomycetes</taxon>
        <taxon>Micrococcales</taxon>
        <taxon>Microbacteriaceae</taxon>
        <taxon>Agromyces</taxon>
    </lineage>
</organism>
<dbReference type="RefSeq" id="WP_130351107.1">
    <property type="nucleotide sequence ID" value="NZ_SGWY01000001.1"/>
</dbReference>
<dbReference type="PANTHER" id="PTHR43244:SF1">
    <property type="entry name" value="5,10-METHYLENETETRAHYDROMETHANOPTERIN REDUCTASE"/>
    <property type="match status" value="1"/>
</dbReference>
<dbReference type="InterPro" id="IPR036661">
    <property type="entry name" value="Luciferase-like_sf"/>
</dbReference>
<dbReference type="Gene3D" id="3.20.20.30">
    <property type="entry name" value="Luciferase-like domain"/>
    <property type="match status" value="1"/>
</dbReference>
<proteinExistence type="predicted"/>
<keyword evidence="1" id="KW-0560">Oxidoreductase</keyword>
<dbReference type="InterPro" id="IPR050564">
    <property type="entry name" value="F420-G6PD/mer"/>
</dbReference>
<evidence type="ECO:0000256" key="1">
    <source>
        <dbReference type="ARBA" id="ARBA00023002"/>
    </source>
</evidence>
<feature type="domain" description="Luciferase-like" evidence="2">
    <location>
        <begin position="1"/>
        <end position="236"/>
    </location>
</feature>
<accession>A0A4V2EZU3</accession>
<keyword evidence="4" id="KW-1185">Reference proteome</keyword>
<dbReference type="InterPro" id="IPR011251">
    <property type="entry name" value="Luciferase-like_dom"/>
</dbReference>
<dbReference type="Proteomes" id="UP000293289">
    <property type="component" value="Unassembled WGS sequence"/>
</dbReference>
<name>A0A4V2EZU3_9MICO</name>
<dbReference type="PANTHER" id="PTHR43244">
    <property type="match status" value="1"/>
</dbReference>
<dbReference type="GO" id="GO:0016705">
    <property type="term" value="F:oxidoreductase activity, acting on paired donors, with incorporation or reduction of molecular oxygen"/>
    <property type="evidence" value="ECO:0007669"/>
    <property type="project" value="InterPro"/>
</dbReference>
<dbReference type="SUPFAM" id="SSF51679">
    <property type="entry name" value="Bacterial luciferase-like"/>
    <property type="match status" value="1"/>
</dbReference>
<dbReference type="OrthoDB" id="7374740at2"/>
<evidence type="ECO:0000313" key="3">
    <source>
        <dbReference type="EMBL" id="RZS67690.1"/>
    </source>
</evidence>
<keyword evidence="3" id="KW-0503">Monooxygenase</keyword>
<sequence length="295" mass="31863">MRFGIVILPQYDWPEAARRWRGAEELGFDHAWTYDHLAWRGLAGERWHATVPTLAAAATVTSRIALGTFVASPNFRHPVPFAKDVATVDQISGGRMLLGVGSGGTGFDAYVLGQPELAPRQRFARFAEFAEALDLLLRFESPGSGGVSFEGEWFTASGARMVGEPAQHPRMPLLLAADGPKGLALATRIADGWVTTAGADDESEAWWRLAGELVRRLDDACDAAGRDPGTISRTLSLDAEGRYSLVSVDAFEDAVGRAAELGYTDVVSHWPRGHGLYAGDESVLDEVATRLPSLR</sequence>
<evidence type="ECO:0000259" key="2">
    <source>
        <dbReference type="Pfam" id="PF00296"/>
    </source>
</evidence>
<dbReference type="Pfam" id="PF00296">
    <property type="entry name" value="Bac_luciferase"/>
    <property type="match status" value="1"/>
</dbReference>
<dbReference type="GO" id="GO:0004497">
    <property type="term" value="F:monooxygenase activity"/>
    <property type="evidence" value="ECO:0007669"/>
    <property type="project" value="UniProtKB-KW"/>
</dbReference>
<comment type="caution">
    <text evidence="3">The sequence shown here is derived from an EMBL/GenBank/DDBJ whole genome shotgun (WGS) entry which is preliminary data.</text>
</comment>